<organism evidence="1">
    <name type="scientific">uncultured bacterium Contig643</name>
    <dbReference type="NCBI Taxonomy" id="1393602"/>
    <lineage>
        <taxon>Bacteria</taxon>
        <taxon>environmental samples</taxon>
    </lineage>
</organism>
<dbReference type="AlphaFoldDB" id="W0FH81"/>
<reference evidence="1" key="1">
    <citation type="journal article" date="2013" name="PLoS ONE">
        <title>Metagenomic insights into the carbohydrate-active enzymes carried by the microorganisms adhering to solid digesta in the rumen of cows.</title>
        <authorList>
            <person name="Wang L."/>
            <person name="Hatem A."/>
            <person name="Catalyurek U.V."/>
            <person name="Morrison M."/>
            <person name="Yu Z."/>
        </authorList>
    </citation>
    <scope>NUCLEOTIDE SEQUENCE</scope>
</reference>
<name>W0FH81_9BACT</name>
<sequence>MDLIYADENKRDIGVLSAYELDMAYGADENDFSCTIDRSDHCCREHFYIYVEGEEYGGVIDHISVVTGDEDIKYTGRTWHGILENKVIKPDAGNDYLLLAGEANAVLQEIIGRIGLSDMFEASEEDTEVEIVSYQMPRYCYAYTGIRNMLKEFGMKLKLKWQDGKVILSAEPIHDYSQDEEFDTSQVDFKITKKFRTINHIICMGQGDLKERAVIHIFTDENGGIQPYLKPGVTEPMQDSDYILDESQKAMTGIDEIEETYDVPSADITTNYIPLSAKPGDWETNCESYFYYEPQIEIIDNEEVDVGGSYREAAMVDVKYILQKKQPYDWAENFSSYFFYDQQAEKFKNVQGSVTYSLLTSKPGNWNEDYEEYYVLQSGTYKKVTGVTNVKYVKQTKQPSDWGKNYGEYYIRYNDGTQVTYQNVNGITYYTYDLQTSKPSDWNANYGSYYRRATAKELKKNKKKQWYAVEKTKAKKVPAWKAKKYYTRHSHEKAPKWSGATRYTKKETVTPPTWTANKYYIRNDNSAPTWAAKTYYSSTDLKVAPPWVNGKYFLQVFDRYAVMVSEAIEKLKEYYASDEMNIDLEETGMTYDVGDIVGTTEQVTGIEATQEVVKKIITIKNDDVVISYEVG</sequence>
<evidence type="ECO:0000313" key="1">
    <source>
        <dbReference type="EMBL" id="AHF24076.1"/>
    </source>
</evidence>
<accession>W0FH81</accession>
<dbReference type="EMBL" id="KC246783">
    <property type="protein sequence ID" value="AHF24076.1"/>
    <property type="molecule type" value="Genomic_DNA"/>
</dbReference>
<protein>
    <submittedName>
        <fullName evidence="1">Phage head fiber protein</fullName>
    </submittedName>
</protein>
<proteinExistence type="predicted"/>